<dbReference type="InterPro" id="IPR008920">
    <property type="entry name" value="TF_FadR/GntR_C"/>
</dbReference>
<accession>A0ABV8P1E3</accession>
<evidence type="ECO:0000259" key="4">
    <source>
        <dbReference type="PROSITE" id="PS50949"/>
    </source>
</evidence>
<evidence type="ECO:0000313" key="6">
    <source>
        <dbReference type="Proteomes" id="UP001595848"/>
    </source>
</evidence>
<dbReference type="PANTHER" id="PTHR43537:SF39">
    <property type="entry name" value="HTH-TYPE TRANSCRIPTIONAL REGULATOR MCBR"/>
    <property type="match status" value="1"/>
</dbReference>
<comment type="caution">
    <text evidence="5">The sequence shown here is derived from an EMBL/GenBank/DDBJ whole genome shotgun (WGS) entry which is preliminary data.</text>
</comment>
<protein>
    <submittedName>
        <fullName evidence="5">GntR family transcriptional regulator</fullName>
    </submittedName>
</protein>
<dbReference type="PANTHER" id="PTHR43537">
    <property type="entry name" value="TRANSCRIPTIONAL REGULATOR, GNTR FAMILY"/>
    <property type="match status" value="1"/>
</dbReference>
<dbReference type="SMART" id="SM00895">
    <property type="entry name" value="FCD"/>
    <property type="match status" value="1"/>
</dbReference>
<dbReference type="InterPro" id="IPR036390">
    <property type="entry name" value="WH_DNA-bd_sf"/>
</dbReference>
<dbReference type="InterPro" id="IPR011711">
    <property type="entry name" value="GntR_C"/>
</dbReference>
<dbReference type="RefSeq" id="WP_246600886.1">
    <property type="nucleotide sequence ID" value="NZ_JAHTBN010000016.1"/>
</dbReference>
<dbReference type="Gene3D" id="1.20.120.530">
    <property type="entry name" value="GntR ligand-binding domain-like"/>
    <property type="match status" value="1"/>
</dbReference>
<dbReference type="SUPFAM" id="SSF48008">
    <property type="entry name" value="GntR ligand-binding domain-like"/>
    <property type="match status" value="1"/>
</dbReference>
<dbReference type="SUPFAM" id="SSF46785">
    <property type="entry name" value="Winged helix' DNA-binding domain"/>
    <property type="match status" value="1"/>
</dbReference>
<keyword evidence="2" id="KW-0238">DNA-binding</keyword>
<organism evidence="5 6">
    <name type="scientific">Candidimonas humi</name>
    <dbReference type="NCBI Taxonomy" id="683355"/>
    <lineage>
        <taxon>Bacteria</taxon>
        <taxon>Pseudomonadati</taxon>
        <taxon>Pseudomonadota</taxon>
        <taxon>Betaproteobacteria</taxon>
        <taxon>Burkholderiales</taxon>
        <taxon>Alcaligenaceae</taxon>
        <taxon>Candidimonas</taxon>
    </lineage>
</organism>
<keyword evidence="6" id="KW-1185">Reference proteome</keyword>
<dbReference type="Pfam" id="PF00392">
    <property type="entry name" value="GntR"/>
    <property type="match status" value="1"/>
</dbReference>
<dbReference type="Gene3D" id="1.10.10.10">
    <property type="entry name" value="Winged helix-like DNA-binding domain superfamily/Winged helix DNA-binding domain"/>
    <property type="match status" value="1"/>
</dbReference>
<dbReference type="EMBL" id="JBHSBV010000008">
    <property type="protein sequence ID" value="MFC4203015.1"/>
    <property type="molecule type" value="Genomic_DNA"/>
</dbReference>
<dbReference type="SMART" id="SM00345">
    <property type="entry name" value="HTH_GNTR"/>
    <property type="match status" value="1"/>
</dbReference>
<dbReference type="InterPro" id="IPR036388">
    <property type="entry name" value="WH-like_DNA-bd_sf"/>
</dbReference>
<feature type="domain" description="HTH gntR-type" evidence="4">
    <location>
        <begin position="14"/>
        <end position="84"/>
    </location>
</feature>
<evidence type="ECO:0000313" key="5">
    <source>
        <dbReference type="EMBL" id="MFC4203015.1"/>
    </source>
</evidence>
<name>A0ABV8P1E3_9BURK</name>
<dbReference type="Proteomes" id="UP001595848">
    <property type="component" value="Unassembled WGS sequence"/>
</dbReference>
<evidence type="ECO:0000256" key="2">
    <source>
        <dbReference type="ARBA" id="ARBA00023125"/>
    </source>
</evidence>
<gene>
    <name evidence="5" type="ORF">ACFOY1_18860</name>
</gene>
<reference evidence="6" key="1">
    <citation type="journal article" date="2019" name="Int. J. Syst. Evol. Microbiol.">
        <title>The Global Catalogue of Microorganisms (GCM) 10K type strain sequencing project: providing services to taxonomists for standard genome sequencing and annotation.</title>
        <authorList>
            <consortium name="The Broad Institute Genomics Platform"/>
            <consortium name="The Broad Institute Genome Sequencing Center for Infectious Disease"/>
            <person name="Wu L."/>
            <person name="Ma J."/>
        </authorList>
    </citation>
    <scope>NUCLEOTIDE SEQUENCE [LARGE SCALE GENOMIC DNA]</scope>
    <source>
        <strain evidence="6">LMG 24813</strain>
    </source>
</reference>
<sequence length="235" mass="26413">MDLAATALKPAQRLTLWDQAYSELKKALLVGKFQPGQRLLLRDLAVELNISPTPVRDAINRLVAERVLERGVGGQKGGATVPLIGKEQFSQFIVIRSLLESRLAADAVARCSADDIKGLQSTLKEMQKYAAERKSDLYLEAHRRFHFSIYSLSTMNIIFDAVENLWLRCGPMLNMVFPEYMHQVRKTDFHSAAVSALKRRDVQGVADAIQSDIEQAGRYICNILENLEQGRSLPR</sequence>
<dbReference type="CDD" id="cd07377">
    <property type="entry name" value="WHTH_GntR"/>
    <property type="match status" value="1"/>
</dbReference>
<evidence type="ECO:0000256" key="3">
    <source>
        <dbReference type="ARBA" id="ARBA00023163"/>
    </source>
</evidence>
<keyword evidence="3" id="KW-0804">Transcription</keyword>
<proteinExistence type="predicted"/>
<dbReference type="InterPro" id="IPR000524">
    <property type="entry name" value="Tscrpt_reg_HTH_GntR"/>
</dbReference>
<dbReference type="Pfam" id="PF07729">
    <property type="entry name" value="FCD"/>
    <property type="match status" value="1"/>
</dbReference>
<keyword evidence="1" id="KW-0805">Transcription regulation</keyword>
<evidence type="ECO:0000256" key="1">
    <source>
        <dbReference type="ARBA" id="ARBA00023015"/>
    </source>
</evidence>
<dbReference type="PROSITE" id="PS50949">
    <property type="entry name" value="HTH_GNTR"/>
    <property type="match status" value="1"/>
</dbReference>